<evidence type="ECO:0000256" key="3">
    <source>
        <dbReference type="ARBA" id="ARBA00022771"/>
    </source>
</evidence>
<dbReference type="InterPro" id="IPR035979">
    <property type="entry name" value="RBD_domain_sf"/>
</dbReference>
<dbReference type="Gene3D" id="3.30.70.330">
    <property type="match status" value="1"/>
</dbReference>
<evidence type="ECO:0000313" key="11">
    <source>
        <dbReference type="Proteomes" id="UP000536275"/>
    </source>
</evidence>
<gene>
    <name evidence="10" type="ORF">FOB64_006234</name>
</gene>
<feature type="compositionally biased region" description="Polar residues" evidence="7">
    <location>
        <begin position="94"/>
        <end position="107"/>
    </location>
</feature>
<feature type="domain" description="C3H1-type" evidence="9">
    <location>
        <begin position="16"/>
        <end position="44"/>
    </location>
</feature>
<evidence type="ECO:0000259" key="8">
    <source>
        <dbReference type="PROSITE" id="PS50102"/>
    </source>
</evidence>
<proteinExistence type="predicted"/>
<evidence type="ECO:0000259" key="9">
    <source>
        <dbReference type="PROSITE" id="PS50103"/>
    </source>
</evidence>
<name>A0A8H6BUW7_CANAX</name>
<feature type="compositionally biased region" description="Acidic residues" evidence="7">
    <location>
        <begin position="115"/>
        <end position="124"/>
    </location>
</feature>
<dbReference type="PROSITE" id="PS50102">
    <property type="entry name" value="RRM"/>
    <property type="match status" value="1"/>
</dbReference>
<evidence type="ECO:0000313" key="10">
    <source>
        <dbReference type="EMBL" id="KAF6063234.1"/>
    </source>
</evidence>
<evidence type="ECO:0000256" key="7">
    <source>
        <dbReference type="SAM" id="MobiDB-lite"/>
    </source>
</evidence>
<dbReference type="AlphaFoldDB" id="A0A8H6BUW7"/>
<keyword evidence="2" id="KW-0677">Repeat</keyword>
<sequence>MNRSSYSSQSDNRYSRNPAVLCSFYSKIGACRHGEKCSKKHLKPISSRTILLANLYQNPTLNDDDYGHANGIGSETSQIIDNESVIKNSDTVGTVSQIDDSPHSNSGEVTKDETVETQEVETENSENIAETGDVKIDHNEDQKQIEDVKESDKVESSEEVQQDDKLHKEDTLEKESEDNIKQDENIEDAKLEDTEKDKLPEFTISQSQKDFDQFFQDIFVHISKLGQIRDIAVCENENNHLAGNVYVMFESAEDAYNANLQLNQEWYNGKPVYSDLSPVNDFNDACCEEYRDYHDCQRGAMCNYMHVRLPSSDIEESLYESQAKSYMLKQLEELKKELPGDIRSSSSTNDDETNGNENGISSTMAVLEQLS</sequence>
<dbReference type="Proteomes" id="UP000536275">
    <property type="component" value="Unassembled WGS sequence"/>
</dbReference>
<feature type="domain" description="RRM" evidence="8">
    <location>
        <begin position="199"/>
        <end position="279"/>
    </location>
</feature>
<dbReference type="GO" id="GO:0003723">
    <property type="term" value="F:RNA binding"/>
    <property type="evidence" value="ECO:0007669"/>
    <property type="project" value="UniProtKB-UniRule"/>
</dbReference>
<dbReference type="PROSITE" id="PS50103">
    <property type="entry name" value="ZF_C3H1"/>
    <property type="match status" value="2"/>
</dbReference>
<keyword evidence="4 6" id="KW-0862">Zinc</keyword>
<feature type="compositionally biased region" description="Polar residues" evidence="7">
    <location>
        <begin position="355"/>
        <end position="371"/>
    </location>
</feature>
<dbReference type="EMBL" id="JABWAD010000061">
    <property type="protein sequence ID" value="KAF6063234.1"/>
    <property type="molecule type" value="Genomic_DNA"/>
</dbReference>
<dbReference type="PANTHER" id="PTHR12620">
    <property type="entry name" value="U2 SNRNP AUXILIARY FACTOR, SMALL SUBUNIT"/>
    <property type="match status" value="1"/>
</dbReference>
<evidence type="ECO:0000256" key="4">
    <source>
        <dbReference type="ARBA" id="ARBA00022833"/>
    </source>
</evidence>
<dbReference type="SMART" id="SM00361">
    <property type="entry name" value="RRM_1"/>
    <property type="match status" value="1"/>
</dbReference>
<evidence type="ECO:0000256" key="5">
    <source>
        <dbReference type="PROSITE-ProRule" id="PRU00176"/>
    </source>
</evidence>
<dbReference type="InterPro" id="IPR012677">
    <property type="entry name" value="Nucleotide-bd_a/b_plait_sf"/>
</dbReference>
<dbReference type="PRINTS" id="PR01848">
    <property type="entry name" value="U2AUXFACTOR"/>
</dbReference>
<keyword evidence="5" id="KW-0694">RNA-binding</keyword>
<dbReference type="SMART" id="SM00356">
    <property type="entry name" value="ZnF_C3H1"/>
    <property type="match status" value="2"/>
</dbReference>
<feature type="domain" description="C3H1-type" evidence="9">
    <location>
        <begin position="281"/>
        <end position="309"/>
    </location>
</feature>
<dbReference type="SMR" id="A0A8H6BUW7"/>
<dbReference type="InterPro" id="IPR009145">
    <property type="entry name" value="U2AF_small"/>
</dbReference>
<dbReference type="InterPro" id="IPR000571">
    <property type="entry name" value="Znf_CCCH"/>
</dbReference>
<comment type="caution">
    <text evidence="10">The sequence shown here is derived from an EMBL/GenBank/DDBJ whole genome shotgun (WGS) entry which is preliminary data.</text>
</comment>
<feature type="region of interest" description="Disordered" evidence="7">
    <location>
        <begin position="337"/>
        <end position="371"/>
    </location>
</feature>
<dbReference type="GO" id="GO:0008270">
    <property type="term" value="F:zinc ion binding"/>
    <property type="evidence" value="ECO:0007669"/>
    <property type="project" value="UniProtKB-KW"/>
</dbReference>
<feature type="zinc finger region" description="C3H1-type" evidence="6">
    <location>
        <begin position="16"/>
        <end position="44"/>
    </location>
</feature>
<accession>A0A8H6BUW7</accession>
<feature type="region of interest" description="Disordered" evidence="7">
    <location>
        <begin position="94"/>
        <end position="194"/>
    </location>
</feature>
<dbReference type="InterPro" id="IPR000504">
    <property type="entry name" value="RRM_dom"/>
</dbReference>
<protein>
    <submittedName>
        <fullName evidence="10">Uncharacterized protein</fullName>
    </submittedName>
</protein>
<keyword evidence="3 6" id="KW-0863">Zinc-finger</keyword>
<feature type="zinc finger region" description="C3H1-type" evidence="6">
    <location>
        <begin position="281"/>
        <end position="309"/>
    </location>
</feature>
<evidence type="ECO:0000256" key="6">
    <source>
        <dbReference type="PROSITE-ProRule" id="PRU00723"/>
    </source>
</evidence>
<organism evidence="10 11">
    <name type="scientific">Candida albicans</name>
    <name type="common">Yeast</name>
    <dbReference type="NCBI Taxonomy" id="5476"/>
    <lineage>
        <taxon>Eukaryota</taxon>
        <taxon>Fungi</taxon>
        <taxon>Dikarya</taxon>
        <taxon>Ascomycota</taxon>
        <taxon>Saccharomycotina</taxon>
        <taxon>Pichiomycetes</taxon>
        <taxon>Debaryomycetaceae</taxon>
        <taxon>Candida/Lodderomyces clade</taxon>
        <taxon>Candida</taxon>
    </lineage>
</organism>
<evidence type="ECO:0000256" key="1">
    <source>
        <dbReference type="ARBA" id="ARBA00022723"/>
    </source>
</evidence>
<dbReference type="Pfam" id="PF00642">
    <property type="entry name" value="zf-CCCH"/>
    <property type="match status" value="1"/>
</dbReference>
<reference evidence="10 11" key="1">
    <citation type="submission" date="2020-03" db="EMBL/GenBank/DDBJ databases">
        <title>FDA dAtabase for Regulatory Grade micrObial Sequences (FDA-ARGOS): Supporting development and validation of Infectious Disease Dx tests.</title>
        <authorList>
            <person name="Campos J."/>
            <person name="Goldberg B."/>
            <person name="Tallon L."/>
            <person name="Sadzewicz L."/>
            <person name="Vavikolanu K."/>
            <person name="Mehta A."/>
            <person name="Aluvathingal J."/>
            <person name="Nadendla S."/>
            <person name="Nandy P."/>
            <person name="Geyer C."/>
            <person name="Yan Y."/>
            <person name="Sichtig H."/>
        </authorList>
    </citation>
    <scope>NUCLEOTIDE SEQUENCE [LARGE SCALE GENOMIC DNA]</scope>
    <source>
        <strain evidence="10 11">FDAARGOS_656</strain>
    </source>
</reference>
<evidence type="ECO:0000256" key="2">
    <source>
        <dbReference type="ARBA" id="ARBA00022737"/>
    </source>
</evidence>
<keyword evidence="1 6" id="KW-0479">Metal-binding</keyword>
<dbReference type="GO" id="GO:0000398">
    <property type="term" value="P:mRNA splicing, via spliceosome"/>
    <property type="evidence" value="ECO:0007669"/>
    <property type="project" value="InterPro"/>
</dbReference>
<feature type="compositionally biased region" description="Basic and acidic residues" evidence="7">
    <location>
        <begin position="132"/>
        <end position="194"/>
    </location>
</feature>
<dbReference type="GO" id="GO:0089701">
    <property type="term" value="C:U2AF complex"/>
    <property type="evidence" value="ECO:0007669"/>
    <property type="project" value="InterPro"/>
</dbReference>
<dbReference type="SUPFAM" id="SSF54928">
    <property type="entry name" value="RNA-binding domain, RBD"/>
    <property type="match status" value="1"/>
</dbReference>
<dbReference type="InterPro" id="IPR003954">
    <property type="entry name" value="RRM_euk-type"/>
</dbReference>